<comment type="caution">
    <text evidence="1">The sequence shown here is derived from an EMBL/GenBank/DDBJ whole genome shotgun (WGS) entry which is preliminary data.</text>
</comment>
<protein>
    <recommendedName>
        <fullName evidence="3">Lipoprotein</fullName>
    </recommendedName>
</protein>
<dbReference type="PATRIC" id="fig|1396.535.peg.5638"/>
<dbReference type="PROSITE" id="PS51257">
    <property type="entry name" value="PROKAR_LIPOPROTEIN"/>
    <property type="match status" value="1"/>
</dbReference>
<evidence type="ECO:0000313" key="2">
    <source>
        <dbReference type="Proteomes" id="UP000076482"/>
    </source>
</evidence>
<sequence>MNKHTKLLGLLIASAVIVLVGCIESDKTPRKYYTSDATEPRNDYIVLQKIYLEFYNSELRFHEQFIKGNAEDKNQELKDIHTKLLNTKVEEENKEAKSYLGMYMKKIIELHTLQIEEPTIPAKSLEDISIEGIKFLNEYHEAIK</sequence>
<organism evidence="1 2">
    <name type="scientific">Bacillus cereus</name>
    <dbReference type="NCBI Taxonomy" id="1396"/>
    <lineage>
        <taxon>Bacteria</taxon>
        <taxon>Bacillati</taxon>
        <taxon>Bacillota</taxon>
        <taxon>Bacilli</taxon>
        <taxon>Bacillales</taxon>
        <taxon>Bacillaceae</taxon>
        <taxon>Bacillus</taxon>
        <taxon>Bacillus cereus group</taxon>
    </lineage>
</organism>
<gene>
    <name evidence="1" type="ORF">B4088_6395</name>
</gene>
<reference evidence="1 2" key="1">
    <citation type="submission" date="2015-09" db="EMBL/GenBank/DDBJ databases">
        <title>Bacillus cereus food isolates.</title>
        <authorList>
            <person name="Boekhorst J."/>
        </authorList>
    </citation>
    <scope>NUCLEOTIDE SEQUENCE [LARGE SCALE GENOMIC DNA]</scope>
    <source>
        <strain evidence="1 2">B4088</strain>
    </source>
</reference>
<dbReference type="RefSeq" id="WP_063263568.1">
    <property type="nucleotide sequence ID" value="NZ_LJKE01000132.1"/>
</dbReference>
<accession>A0A164KFX5</accession>
<name>A0A164KFX5_BACCE</name>
<evidence type="ECO:0008006" key="3">
    <source>
        <dbReference type="Google" id="ProtNLM"/>
    </source>
</evidence>
<proteinExistence type="predicted"/>
<evidence type="ECO:0000313" key="1">
    <source>
        <dbReference type="EMBL" id="KZD50198.1"/>
    </source>
</evidence>
<dbReference type="Proteomes" id="UP000076482">
    <property type="component" value="Unassembled WGS sequence"/>
</dbReference>
<dbReference type="AlphaFoldDB" id="A0A164KFX5"/>
<dbReference type="EMBL" id="LJKE01000132">
    <property type="protein sequence ID" value="KZD50198.1"/>
    <property type="molecule type" value="Genomic_DNA"/>
</dbReference>